<dbReference type="InterPro" id="IPR017443">
    <property type="entry name" value="RuBisCO_lsu_fd_N"/>
</dbReference>
<keyword evidence="3" id="KW-0460">Magnesium</keyword>
<dbReference type="SFLD" id="SFLDG00301">
    <property type="entry name" value="RuBisCO-like_proteins"/>
    <property type="match status" value="1"/>
</dbReference>
<dbReference type="InterPro" id="IPR036376">
    <property type="entry name" value="RuBisCO_lsu_C_sf"/>
</dbReference>
<evidence type="ECO:0000259" key="6">
    <source>
        <dbReference type="Pfam" id="PF02788"/>
    </source>
</evidence>
<comment type="cofactor">
    <cofactor evidence="1">
        <name>Mg(2+)</name>
        <dbReference type="ChEBI" id="CHEBI:18420"/>
    </cofactor>
</comment>
<dbReference type="Pfam" id="PF02788">
    <property type="entry name" value="RuBisCO_large_N"/>
    <property type="match status" value="1"/>
</dbReference>
<gene>
    <name evidence="7" type="ORF">GPA25_02530</name>
</gene>
<dbReference type="Gene3D" id="3.20.20.110">
    <property type="entry name" value="Ribulose bisphosphate carboxylase, large subunit, C-terminal domain"/>
    <property type="match status" value="1"/>
</dbReference>
<dbReference type="CDD" id="cd08207">
    <property type="entry name" value="RLP_NonPhot"/>
    <property type="match status" value="1"/>
</dbReference>
<evidence type="ECO:0000313" key="7">
    <source>
        <dbReference type="EMBL" id="NMG73627.1"/>
    </source>
</evidence>
<evidence type="ECO:0000259" key="5">
    <source>
        <dbReference type="Pfam" id="PF00016"/>
    </source>
</evidence>
<keyword evidence="8" id="KW-1185">Reference proteome</keyword>
<dbReference type="InterPro" id="IPR000685">
    <property type="entry name" value="RuBisCO_lsu_C"/>
</dbReference>
<dbReference type="Gene3D" id="3.30.70.150">
    <property type="entry name" value="RuBisCO large subunit, N-terminal domain"/>
    <property type="match status" value="1"/>
</dbReference>
<proteinExistence type="inferred from homology"/>
<evidence type="ECO:0000256" key="3">
    <source>
        <dbReference type="ARBA" id="ARBA00022842"/>
    </source>
</evidence>
<dbReference type="RefSeq" id="WP_169258778.1">
    <property type="nucleotide sequence ID" value="NZ_WTVQ01000003.1"/>
</dbReference>
<keyword evidence="2" id="KW-0479">Metal-binding</keyword>
<dbReference type="InterPro" id="IPR033966">
    <property type="entry name" value="RuBisCO"/>
</dbReference>
<evidence type="ECO:0000256" key="2">
    <source>
        <dbReference type="ARBA" id="ARBA00022723"/>
    </source>
</evidence>
<protein>
    <submittedName>
        <fullName evidence="7">Ribulose 1,5-bisphosphate carboxylase</fullName>
    </submittedName>
</protein>
<evidence type="ECO:0000256" key="1">
    <source>
        <dbReference type="ARBA" id="ARBA00001946"/>
    </source>
</evidence>
<evidence type="ECO:0000256" key="4">
    <source>
        <dbReference type="RuleBase" id="RU003834"/>
    </source>
</evidence>
<name>A0ABX1Q5J5_9RHOO</name>
<dbReference type="InterPro" id="IPR020878">
    <property type="entry name" value="RuBisCo_large_chain_AS"/>
</dbReference>
<dbReference type="Pfam" id="PF00016">
    <property type="entry name" value="RuBisCO_large"/>
    <property type="match status" value="1"/>
</dbReference>
<dbReference type="SFLD" id="SFLDS00014">
    <property type="entry name" value="RuBisCO"/>
    <property type="match status" value="1"/>
</dbReference>
<reference evidence="7 8" key="1">
    <citation type="submission" date="2019-12" db="EMBL/GenBank/DDBJ databases">
        <title>Comparative genomics gives insights into the taxonomy of the Azoarcus-Aromatoleum group and reveals separate origins of nif in the plant-associated Azoarcus and non-plant-associated Aromatoleum sub-groups.</title>
        <authorList>
            <person name="Lafos M."/>
            <person name="Maluk M."/>
            <person name="Batista M."/>
            <person name="Junghare M."/>
            <person name="Carmona M."/>
            <person name="Faoro H."/>
            <person name="Cruz L.M."/>
            <person name="Battistoni F."/>
            <person name="De Souza E."/>
            <person name="Pedrosa F."/>
            <person name="Chen W.-M."/>
            <person name="Poole P.S."/>
            <person name="Dixon R.A."/>
            <person name="James E.K."/>
        </authorList>
    </citation>
    <scope>NUCLEOTIDE SEQUENCE [LARGE SCALE GENOMIC DNA]</scope>
    <source>
        <strain evidence="7 8">22Lin</strain>
    </source>
</reference>
<dbReference type="Proteomes" id="UP000648984">
    <property type="component" value="Unassembled WGS sequence"/>
</dbReference>
<accession>A0ABX1Q5J5</accession>
<comment type="caution">
    <text evidence="7">The sequence shown here is derived from an EMBL/GenBank/DDBJ whole genome shotgun (WGS) entry which is preliminary data.</text>
</comment>
<dbReference type="PANTHER" id="PTHR42704">
    <property type="entry name" value="RIBULOSE BISPHOSPHATE CARBOXYLASE"/>
    <property type="match status" value="1"/>
</dbReference>
<evidence type="ECO:0000313" key="8">
    <source>
        <dbReference type="Proteomes" id="UP000648984"/>
    </source>
</evidence>
<organism evidence="7 8">
    <name type="scientific">Aromatoleum diolicum</name>
    <dbReference type="NCBI Taxonomy" id="75796"/>
    <lineage>
        <taxon>Bacteria</taxon>
        <taxon>Pseudomonadati</taxon>
        <taxon>Pseudomonadota</taxon>
        <taxon>Betaproteobacteria</taxon>
        <taxon>Rhodocyclales</taxon>
        <taxon>Rhodocyclaceae</taxon>
        <taxon>Aromatoleum</taxon>
    </lineage>
</organism>
<dbReference type="SUPFAM" id="SSF51649">
    <property type="entry name" value="RuBisCo, C-terminal domain"/>
    <property type="match status" value="1"/>
</dbReference>
<dbReference type="InterPro" id="IPR036422">
    <property type="entry name" value="RuBisCO_lsu_N_sf"/>
</dbReference>
<dbReference type="PANTHER" id="PTHR42704:SF17">
    <property type="entry name" value="RIBULOSE BISPHOSPHATE CARBOXYLASE LARGE CHAIN"/>
    <property type="match status" value="1"/>
</dbReference>
<feature type="domain" description="Ribulose bisphosphate carboxylase large subunit ferrodoxin-like N-terminal" evidence="6">
    <location>
        <begin position="17"/>
        <end position="129"/>
    </location>
</feature>
<dbReference type="PROSITE" id="PS00157">
    <property type="entry name" value="RUBISCO_LARGE"/>
    <property type="match status" value="1"/>
</dbReference>
<sequence length="423" mass="45336">MTERIYAKYWIETPFPVAMAAEVMAGEQSSGTFTRLANETDELRAAHGARVESIVELDDVADPSLPIRPLPADMRGSARFRRAEVVLSWPLANLGPSLPNLLATVAGNLFELREFSGLRLLDLTLPPAFADAYRGPQFGISGTRELVGVASGPLIGTIIKPSVGLSPAQTAGLVRELVEAGIDFIKDDELQANGPHNPLTERVDAVMRVINEHAERSGKKAMYAFNITGEIDEMRRHHDYVVAAGGSCVMATLNAVGLPGVAALRSHSEVPIHGHRAGWGLFSRSPHIGISYIAYQKLWRLAGVDHLHVNGLRNKFSEPDDSVIASARECQTPMFAAPKPGCTVMPVFSSAQSAEQAADTYAALGNTDLIYCCGGGIFAHPGGVAGGIASLRQAWEAAALGVPLDVHAERHPELAQAIRTFRK</sequence>
<feature type="domain" description="Ribulose bisphosphate carboxylase large subunit C-terminal" evidence="5">
    <location>
        <begin position="139"/>
        <end position="421"/>
    </location>
</feature>
<dbReference type="EMBL" id="WTVQ01000003">
    <property type="protein sequence ID" value="NMG73627.1"/>
    <property type="molecule type" value="Genomic_DNA"/>
</dbReference>
<dbReference type="SUPFAM" id="SSF54966">
    <property type="entry name" value="RuBisCO, large subunit, small (N-terminal) domain"/>
    <property type="match status" value="1"/>
</dbReference>
<comment type="similarity">
    <text evidence="4">Belongs to the RuBisCO large chain family.</text>
</comment>